<dbReference type="Pfam" id="PF03061">
    <property type="entry name" value="4HBT"/>
    <property type="match status" value="1"/>
</dbReference>
<dbReference type="PANTHER" id="PTHR11049:SF24">
    <property type="entry name" value="CYTOSOLIC ACYL COENZYME A THIOESTER HYDROLASE"/>
    <property type="match status" value="1"/>
</dbReference>
<dbReference type="GO" id="GO:0009062">
    <property type="term" value="P:fatty acid catabolic process"/>
    <property type="evidence" value="ECO:0007669"/>
    <property type="project" value="TreeGrafter"/>
</dbReference>
<feature type="domain" description="HotDog ACOT-type" evidence="4">
    <location>
        <begin position="16"/>
        <end position="128"/>
    </location>
</feature>
<evidence type="ECO:0000256" key="2">
    <source>
        <dbReference type="ARBA" id="ARBA00022801"/>
    </source>
</evidence>
<proteinExistence type="inferred from homology"/>
<dbReference type="InterPro" id="IPR033120">
    <property type="entry name" value="HOTDOG_ACOT"/>
</dbReference>
<dbReference type="GO" id="GO:0005829">
    <property type="term" value="C:cytosol"/>
    <property type="evidence" value="ECO:0007669"/>
    <property type="project" value="TreeGrafter"/>
</dbReference>
<reference evidence="5 6" key="1">
    <citation type="submission" date="2016-10" db="EMBL/GenBank/DDBJ databases">
        <authorList>
            <person name="de Groot N.N."/>
        </authorList>
    </citation>
    <scope>NUCLEOTIDE SEQUENCE [LARGE SCALE GENOMIC DNA]</scope>
    <source>
        <strain evidence="5 6">AR40</strain>
    </source>
</reference>
<dbReference type="InterPro" id="IPR006683">
    <property type="entry name" value="Thioestr_dom"/>
</dbReference>
<dbReference type="eggNOG" id="COG1607">
    <property type="taxonomic scope" value="Bacteria"/>
</dbReference>
<evidence type="ECO:0000256" key="1">
    <source>
        <dbReference type="ARBA" id="ARBA00010458"/>
    </source>
</evidence>
<name>A0A1H9WGN6_BUTFI</name>
<dbReference type="AlphaFoldDB" id="A0A1H9WGN6"/>
<dbReference type="EMBL" id="FOGJ01000030">
    <property type="protein sequence ID" value="SES32847.1"/>
    <property type="molecule type" value="Genomic_DNA"/>
</dbReference>
<dbReference type="PANTHER" id="PTHR11049">
    <property type="entry name" value="ACYL COENZYME A THIOESTER HYDROLASE"/>
    <property type="match status" value="1"/>
</dbReference>
<dbReference type="OrthoDB" id="9791628at2"/>
<keyword evidence="2 3" id="KW-0378">Hydrolase</keyword>
<dbReference type="PROSITE" id="PS51770">
    <property type="entry name" value="HOTDOG_ACOT"/>
    <property type="match status" value="1"/>
</dbReference>
<dbReference type="GO" id="GO:0006637">
    <property type="term" value="P:acyl-CoA metabolic process"/>
    <property type="evidence" value="ECO:0007669"/>
    <property type="project" value="TreeGrafter"/>
</dbReference>
<evidence type="ECO:0000256" key="3">
    <source>
        <dbReference type="PROSITE-ProRule" id="PRU01106"/>
    </source>
</evidence>
<sequence>MVEDKIERELGYKTVEDSKVERYKVMMHEDINGYGRLFGGNLMLMIDEAAGIVATRHCAHTVTTAAVDNLQFKKPAFLMDIVVIEAYLTYVGRTSMEVRVDTYVEDRKTGLRHVINRAYLTEVCLDDNEKPITIPYGLKIETECQKAEWEGALKRIAMRKKRRAEGF</sequence>
<dbReference type="Proteomes" id="UP000182584">
    <property type="component" value="Unassembled WGS sequence"/>
</dbReference>
<dbReference type="InterPro" id="IPR029069">
    <property type="entry name" value="HotDog_dom_sf"/>
</dbReference>
<dbReference type="RefSeq" id="WP_034487744.1">
    <property type="nucleotide sequence ID" value="NZ_FOGJ01000030.1"/>
</dbReference>
<dbReference type="SUPFAM" id="SSF54637">
    <property type="entry name" value="Thioesterase/thiol ester dehydrase-isomerase"/>
    <property type="match status" value="1"/>
</dbReference>
<protein>
    <submittedName>
        <fullName evidence="5">Acyl-CoA hydrolase</fullName>
    </submittedName>
</protein>
<dbReference type="GO" id="GO:0052816">
    <property type="term" value="F:long-chain fatty acyl-CoA hydrolase activity"/>
    <property type="evidence" value="ECO:0007669"/>
    <property type="project" value="TreeGrafter"/>
</dbReference>
<dbReference type="InterPro" id="IPR040170">
    <property type="entry name" value="Cytosol_ACT"/>
</dbReference>
<evidence type="ECO:0000259" key="4">
    <source>
        <dbReference type="PROSITE" id="PS51770"/>
    </source>
</evidence>
<organism evidence="5 6">
    <name type="scientific">Butyrivibrio fibrisolvens</name>
    <dbReference type="NCBI Taxonomy" id="831"/>
    <lineage>
        <taxon>Bacteria</taxon>
        <taxon>Bacillati</taxon>
        <taxon>Bacillota</taxon>
        <taxon>Clostridia</taxon>
        <taxon>Lachnospirales</taxon>
        <taxon>Lachnospiraceae</taxon>
        <taxon>Butyrivibrio</taxon>
    </lineage>
</organism>
<dbReference type="CDD" id="cd03442">
    <property type="entry name" value="BFIT_BACH"/>
    <property type="match status" value="1"/>
</dbReference>
<evidence type="ECO:0000313" key="6">
    <source>
        <dbReference type="Proteomes" id="UP000182584"/>
    </source>
</evidence>
<accession>A0A1H9WGN6</accession>
<comment type="similarity">
    <text evidence="1">Belongs to the acyl coenzyme A hydrolase family.</text>
</comment>
<evidence type="ECO:0000313" key="5">
    <source>
        <dbReference type="EMBL" id="SES32847.1"/>
    </source>
</evidence>
<dbReference type="Gene3D" id="3.10.129.10">
    <property type="entry name" value="Hotdog Thioesterase"/>
    <property type="match status" value="1"/>
</dbReference>
<gene>
    <name evidence="5" type="ORF">SAMN04487884_1306</name>
</gene>